<dbReference type="OrthoDB" id="4436220at2759"/>
<evidence type="ECO:0000256" key="6">
    <source>
        <dbReference type="ARBA" id="ARBA00023170"/>
    </source>
</evidence>
<evidence type="ECO:0000256" key="5">
    <source>
        <dbReference type="ARBA" id="ARBA00022682"/>
    </source>
</evidence>
<keyword evidence="7" id="KW-0539">Nucleus</keyword>
<keyword evidence="8" id="KW-0650">Protein phosphatase inhibitor</keyword>
<evidence type="ECO:0000256" key="1">
    <source>
        <dbReference type="ARBA" id="ARBA00004123"/>
    </source>
</evidence>
<dbReference type="GO" id="GO:0005634">
    <property type="term" value="C:nucleus"/>
    <property type="evidence" value="ECO:0007669"/>
    <property type="project" value="UniProtKB-SubCell"/>
</dbReference>
<evidence type="ECO:0000256" key="8">
    <source>
        <dbReference type="ARBA" id="ARBA00023272"/>
    </source>
</evidence>
<dbReference type="InterPro" id="IPR023393">
    <property type="entry name" value="START-like_dom_sf"/>
</dbReference>
<dbReference type="InterPro" id="IPR019587">
    <property type="entry name" value="Polyketide_cyclase/dehydratase"/>
</dbReference>
<reference evidence="9 10" key="1">
    <citation type="submission" date="2016-09" db="EMBL/GenBank/DDBJ databases">
        <title>The draft genome of Dichanthelium oligosanthes: A C3 panicoid grass species.</title>
        <authorList>
            <person name="Studer A.J."/>
            <person name="Schnable J.C."/>
            <person name="Brutnell T.P."/>
        </authorList>
    </citation>
    <scope>NUCLEOTIDE SEQUENCE [LARGE SCALE GENOMIC DNA]</scope>
    <source>
        <strain evidence="10">cv. Kellogg 1175</strain>
        <tissue evidence="9">Leaf</tissue>
    </source>
</reference>
<dbReference type="GO" id="GO:0004864">
    <property type="term" value="F:protein phosphatase inhibitor activity"/>
    <property type="evidence" value="ECO:0007669"/>
    <property type="project" value="UniProtKB-KW"/>
</dbReference>
<keyword evidence="6 9" id="KW-0675">Receptor</keyword>
<dbReference type="PANTHER" id="PTHR31213">
    <property type="entry name" value="OS08G0374000 PROTEIN-RELATED"/>
    <property type="match status" value="1"/>
</dbReference>
<evidence type="ECO:0000256" key="7">
    <source>
        <dbReference type="ARBA" id="ARBA00023242"/>
    </source>
</evidence>
<sequence length="197" mass="21914">MMTPTPPLQHSSIKSNGWVSACPGHAEVPAEVARHHRHIVGTGQCCSVMVRTIAAPADVVWSLVRRFDRPQEYKSYIRTCRLVEGDGATVGSVRELTVVSGIPAENSRERLEILDDEQRVISFRILGGDHRLSNYLSMTTVHEVASPDGPLTMVVESYVVDVPPGNTAVETCVFTNTIIRTNLMSLERKVRWRLNHN</sequence>
<protein>
    <submittedName>
        <fullName evidence="9">Abscisic acid receptor PYL5</fullName>
    </submittedName>
</protein>
<dbReference type="AlphaFoldDB" id="A0A1E5V6J4"/>
<dbReference type="EMBL" id="LWDX02050159">
    <property type="protein sequence ID" value="OEL20615.1"/>
    <property type="molecule type" value="Genomic_DNA"/>
</dbReference>
<dbReference type="Gene3D" id="3.30.530.20">
    <property type="match status" value="1"/>
</dbReference>
<dbReference type="GO" id="GO:0038023">
    <property type="term" value="F:signaling receptor activity"/>
    <property type="evidence" value="ECO:0007669"/>
    <property type="project" value="TreeGrafter"/>
</dbReference>
<name>A0A1E5V6J4_9POAL</name>
<proteinExistence type="inferred from homology"/>
<evidence type="ECO:0000256" key="4">
    <source>
        <dbReference type="ARBA" id="ARBA00022490"/>
    </source>
</evidence>
<dbReference type="Proteomes" id="UP000095767">
    <property type="component" value="Unassembled WGS sequence"/>
</dbReference>
<keyword evidence="10" id="KW-1185">Reference proteome</keyword>
<comment type="caution">
    <text evidence="9">The sequence shown here is derived from an EMBL/GenBank/DDBJ whole genome shotgun (WGS) entry which is preliminary data.</text>
</comment>
<gene>
    <name evidence="9" type="ORF">BAE44_0018366</name>
</gene>
<keyword evidence="4" id="KW-0963">Cytoplasm</keyword>
<evidence type="ECO:0000256" key="3">
    <source>
        <dbReference type="ARBA" id="ARBA00008594"/>
    </source>
</evidence>
<dbReference type="SUPFAM" id="SSF55961">
    <property type="entry name" value="Bet v1-like"/>
    <property type="match status" value="1"/>
</dbReference>
<comment type="subcellular location">
    <subcellularLocation>
        <location evidence="2">Cytoplasm</location>
    </subcellularLocation>
    <subcellularLocation>
        <location evidence="1">Nucleus</location>
    </subcellularLocation>
</comment>
<accession>A0A1E5V6J4</accession>
<keyword evidence="5" id="KW-0938">Abscisic acid signaling pathway</keyword>
<organism evidence="9 10">
    <name type="scientific">Dichanthelium oligosanthes</name>
    <dbReference type="NCBI Taxonomy" id="888268"/>
    <lineage>
        <taxon>Eukaryota</taxon>
        <taxon>Viridiplantae</taxon>
        <taxon>Streptophyta</taxon>
        <taxon>Embryophyta</taxon>
        <taxon>Tracheophyta</taxon>
        <taxon>Spermatophyta</taxon>
        <taxon>Magnoliopsida</taxon>
        <taxon>Liliopsida</taxon>
        <taxon>Poales</taxon>
        <taxon>Poaceae</taxon>
        <taxon>PACMAD clade</taxon>
        <taxon>Panicoideae</taxon>
        <taxon>Panicodae</taxon>
        <taxon>Paniceae</taxon>
        <taxon>Dichantheliinae</taxon>
        <taxon>Dichanthelium</taxon>
    </lineage>
</organism>
<dbReference type="GO" id="GO:0005737">
    <property type="term" value="C:cytoplasm"/>
    <property type="evidence" value="ECO:0007669"/>
    <property type="project" value="UniProtKB-SubCell"/>
</dbReference>
<dbReference type="CDD" id="cd07821">
    <property type="entry name" value="PYR_PYL_RCAR_like"/>
    <property type="match status" value="1"/>
</dbReference>
<evidence type="ECO:0000313" key="10">
    <source>
        <dbReference type="Proteomes" id="UP000095767"/>
    </source>
</evidence>
<evidence type="ECO:0000256" key="2">
    <source>
        <dbReference type="ARBA" id="ARBA00004496"/>
    </source>
</evidence>
<dbReference type="STRING" id="888268.A0A1E5V6J4"/>
<evidence type="ECO:0000313" key="9">
    <source>
        <dbReference type="EMBL" id="OEL20615.1"/>
    </source>
</evidence>
<comment type="similarity">
    <text evidence="3">Belongs to the PYR/PYL/RCAR abscisic acid intracellular receptor family.</text>
</comment>
<dbReference type="PANTHER" id="PTHR31213:SF178">
    <property type="entry name" value="OS01G0827800 PROTEIN"/>
    <property type="match status" value="1"/>
</dbReference>
<dbReference type="InterPro" id="IPR050279">
    <property type="entry name" value="Plant_def-hormone_signal"/>
</dbReference>
<dbReference type="GO" id="GO:0010427">
    <property type="term" value="F:abscisic acid binding"/>
    <property type="evidence" value="ECO:0007669"/>
    <property type="project" value="TreeGrafter"/>
</dbReference>
<dbReference type="Pfam" id="PF10604">
    <property type="entry name" value="Polyketide_cyc2"/>
    <property type="match status" value="1"/>
</dbReference>
<dbReference type="GO" id="GO:0009738">
    <property type="term" value="P:abscisic acid-activated signaling pathway"/>
    <property type="evidence" value="ECO:0007669"/>
    <property type="project" value="UniProtKB-KW"/>
</dbReference>